<dbReference type="PANTHER" id="PTHR45615:SF40">
    <property type="entry name" value="MYOSIN HEAVY CHAIN, NON-MUSCLE"/>
    <property type="match status" value="1"/>
</dbReference>
<keyword evidence="1" id="KW-0175">Coiled coil</keyword>
<evidence type="ECO:0000313" key="3">
    <source>
        <dbReference type="EMBL" id="CAD8387861.1"/>
    </source>
</evidence>
<feature type="region of interest" description="Disordered" evidence="2">
    <location>
        <begin position="752"/>
        <end position="812"/>
    </location>
</feature>
<feature type="coiled-coil region" evidence="1">
    <location>
        <begin position="570"/>
        <end position="622"/>
    </location>
</feature>
<feature type="coiled-coil region" evidence="1">
    <location>
        <begin position="128"/>
        <end position="182"/>
    </location>
</feature>
<accession>A0A7S0B9U9</accession>
<protein>
    <submittedName>
        <fullName evidence="3">Uncharacterized protein</fullName>
    </submittedName>
</protein>
<dbReference type="GO" id="GO:0051015">
    <property type="term" value="F:actin filament binding"/>
    <property type="evidence" value="ECO:0007669"/>
    <property type="project" value="TreeGrafter"/>
</dbReference>
<organism evidence="3">
    <name type="scientific">Pyrodinium bahamense</name>
    <dbReference type="NCBI Taxonomy" id="73915"/>
    <lineage>
        <taxon>Eukaryota</taxon>
        <taxon>Sar</taxon>
        <taxon>Alveolata</taxon>
        <taxon>Dinophyceae</taxon>
        <taxon>Gonyaulacales</taxon>
        <taxon>Pyrocystaceae</taxon>
        <taxon>Pyrodinium</taxon>
    </lineage>
</organism>
<evidence type="ECO:0000256" key="2">
    <source>
        <dbReference type="SAM" id="MobiDB-lite"/>
    </source>
</evidence>
<gene>
    <name evidence="3" type="ORF">PBAH0796_LOCUS31549</name>
</gene>
<proteinExistence type="predicted"/>
<dbReference type="EMBL" id="HBEG01051824">
    <property type="protein sequence ID" value="CAD8387861.1"/>
    <property type="molecule type" value="Transcribed_RNA"/>
</dbReference>
<evidence type="ECO:0000256" key="1">
    <source>
        <dbReference type="SAM" id="Coils"/>
    </source>
</evidence>
<feature type="compositionally biased region" description="Low complexity" evidence="2">
    <location>
        <begin position="772"/>
        <end position="787"/>
    </location>
</feature>
<dbReference type="GO" id="GO:0016460">
    <property type="term" value="C:myosin II complex"/>
    <property type="evidence" value="ECO:0007669"/>
    <property type="project" value="TreeGrafter"/>
</dbReference>
<name>A0A7S0B9U9_9DINO</name>
<feature type="coiled-coil region" evidence="1">
    <location>
        <begin position="339"/>
        <end position="387"/>
    </location>
</feature>
<dbReference type="GO" id="GO:0000146">
    <property type="term" value="F:microfilament motor activity"/>
    <property type="evidence" value="ECO:0007669"/>
    <property type="project" value="TreeGrafter"/>
</dbReference>
<feature type="coiled-coil region" evidence="1">
    <location>
        <begin position="518"/>
        <end position="545"/>
    </location>
</feature>
<dbReference type="GO" id="GO:0005737">
    <property type="term" value="C:cytoplasm"/>
    <property type="evidence" value="ECO:0007669"/>
    <property type="project" value="TreeGrafter"/>
</dbReference>
<dbReference type="GO" id="GO:0032982">
    <property type="term" value="C:myosin filament"/>
    <property type="evidence" value="ECO:0007669"/>
    <property type="project" value="TreeGrafter"/>
</dbReference>
<dbReference type="PANTHER" id="PTHR45615">
    <property type="entry name" value="MYOSIN HEAVY CHAIN, NON-MUSCLE"/>
    <property type="match status" value="1"/>
</dbReference>
<dbReference type="AlphaFoldDB" id="A0A7S0B9U9"/>
<sequence>MGASLTTAESKLAARESLWRGEVASEQAKLATCEARVRELEPALESKSATLVKRNRHLAECDSYIQSLKGTLEKQEAELTVRADLEARCQDLEAALGAKQAELTERSEQLARQDSRFGNMEAWLGARRDDLERTLAELTAQSQMLLEREEHLKRVDSSLSTQAVLTARIQDLEADLAASRAELAARRGPEARLDVQWASAVKAEGLARPAVQALEATVRNLQTEVAERDRKLLTERSRVGKLQAIEDELCREQAGCAAPRAWELKPWEAAHMEVQSPKLGPHSKGLEASMRTSREELALQREELHERDSRLAQHESQAQALSSLLRARRAELDARTTQLQALQAQLTARDRRIAEQETKGRKLEELREALQARLEAQHEEIEGLEAHLRQRDGELAEQLATERALVAHGARLREAEETAAEACDCRAAQQEAQVEALEGLLRTLAAELEVKGTELQAQQEELEAQGRRLTERDLHSVNLKDACGALREELQAESRKRLAANEQLQASGLCASELRLCLEAHREELATAEASCAACEERLSKTELQLGGCQHELLQAEARRRAQHEEGLALEAAEARLQEQDRDHTQELAEGRAQLEERNAQLSRLEERLTQCLARLRKAGEDASAAREAAIAKRRSKQGLARTFLTIRGVDYTRLSAEPVVLTELQNGLQQVLALEAGPGVMPQDVALELWGGSVVVCATIVPPAGVSAGFVEAQLRSSTTLRGAVADMVAQVEGIEQVSTGPLTVIVHDVRPQARGGNTEGANPRGSAAGSSEADPAAVSSSAPAEQGAVTDKGSAEETASLTSQTSSGRLTEFFRMGTPRRWAAREPTQLDGAVWRRVRELEGKATPVEEAVEGVAAGGSGVAAAAAGGSRAATSDAPKGGARVCFRSRAYQA</sequence>
<feature type="compositionally biased region" description="Polar residues" evidence="2">
    <location>
        <begin position="799"/>
        <end position="811"/>
    </location>
</feature>
<reference evidence="3" key="1">
    <citation type="submission" date="2021-01" db="EMBL/GenBank/DDBJ databases">
        <authorList>
            <person name="Corre E."/>
            <person name="Pelletier E."/>
            <person name="Niang G."/>
            <person name="Scheremetjew M."/>
            <person name="Finn R."/>
            <person name="Kale V."/>
            <person name="Holt S."/>
            <person name="Cochrane G."/>
            <person name="Meng A."/>
            <person name="Brown T."/>
            <person name="Cohen L."/>
        </authorList>
    </citation>
    <scope>NUCLEOTIDE SEQUENCE</scope>
    <source>
        <strain evidence="3">Pbaha01</strain>
    </source>
</reference>
<feature type="coiled-coil region" evidence="1">
    <location>
        <begin position="427"/>
        <end position="472"/>
    </location>
</feature>